<accession>A0ABS6WIY0</accession>
<dbReference type="InterPro" id="IPR017023">
    <property type="entry name" value="UCP034039"/>
</dbReference>
<name>A0ABS6WIY0_9HYPH</name>
<keyword evidence="4" id="KW-1185">Reference proteome</keyword>
<feature type="compositionally biased region" description="Basic and acidic residues" evidence="1">
    <location>
        <begin position="1176"/>
        <end position="1229"/>
    </location>
</feature>
<dbReference type="Proteomes" id="UP001430804">
    <property type="component" value="Unassembled WGS sequence"/>
</dbReference>
<evidence type="ECO:0000313" key="4">
    <source>
        <dbReference type="Proteomes" id="UP001430804"/>
    </source>
</evidence>
<dbReference type="InterPro" id="IPR007844">
    <property type="entry name" value="AsmA"/>
</dbReference>
<reference evidence="3" key="1">
    <citation type="submission" date="2021-07" db="EMBL/GenBank/DDBJ databases">
        <title>Pseudohoeflea marina sp. nov. a polyhydroxyalcanoate-producing bacterium.</title>
        <authorList>
            <person name="Zheng W."/>
            <person name="Yu S."/>
            <person name="Huang Y."/>
        </authorList>
    </citation>
    <scope>NUCLEOTIDE SEQUENCE</scope>
    <source>
        <strain evidence="3">DP4N28-3</strain>
    </source>
</reference>
<sequence>MLALFAALIGPYFIDWTSYRTAFEREASRALGQPVQVRGDADARLVPFPSVTFSDVVIGVDEAGAPLMTVETFSMDAELAPFLRGEVRIIDMHLQQPSATLTIEADGSLNWALARQPVSPGETIVLEKVRVSDGDVQIVDAQNGRVHQIADIYAVLSAESLAGPWQIEGRGRVAGQRGGFTISTGTVDAENGLRLRARLHPDSRLYALETEGAARISEAKPRYDGTFTLRIPMPADIQTEGYDAATAAANPSGAEANGLAMVARGDFAADNERLRIEEYRLEMGGGLNPYVVTGEATVDTGPDPDFLLIAKGQQVNIDTIGQGAGRQAGTKTGRSAASGEKDKGQPDRPGVGARLAQLNRILGKMPPPLLPGRVEISLPALLTGETTVRDVEIAAHPEGQSWRIDRFVATLPGRTKVETSGTLSVGSEAGFVGDMVVASSQPSGLAKWLTGEVDPGIRRLDRAGFSAQVDLSAEVQRFEALELAIGPSQLTGRFERQKPEGWPANLSLDLAGDRFDIEAIRALAVLAGLGNAGEDGEWLGGGNLSANVQAGVLHVGGIDIGGFEGSAILRQGDLAIEKFAFNDLAGGSGELQGTIKTVLSDPKGQISGQIAAETGDQLLSLAARVGDGNTIIERLRTVPGVFDDLDLSVEIALQGSEGSRVEARGMAGGSTLVMEADAAPVSLDGMGVWGVRLEADNPSAAQLAQQAGFDVLPVLDVGPARVELSIETIDRTASSGGVADMAVSIKAGDSELTARGRGKLPAEGPLTGTFQSELRASGDVMALLFLDPALAGAGTLIDGFDARGRATVRLSDTEIGLDEILGTVDGNGVSGRLSFDRQSETLSARGALALERADLAWLAGLVLGAQTGEADEGLFSEQSFVDPAAGGAEFDVALRAVHFDIGAKIAAQNFDGQTSLRNGRLSLKGAEADWLGGRLAGDVELTNTQGTAFLSARLDLSDSDLRAVQEVLGREAIAEGRMALTGRFETSGTTPLALVETLTGGGEMRLSEVVLPGIAASALPDILAAADREGFEPTDEQVAGLAEREMAGGRLKAGEVVLPFTITNGVQRFSAAEIATQGAQVSVDGRVDLVSGEMTAQLQLGFEAESEAQAGAEPALAFALEGPIAAPDVDLDVSALTNFLSVRAFERERRRVELLQAGVLEKQRLRRVLSLVSENRAARAETEAQRRQEEARQREIDRQQREEAAARQAEQRAMREAEDEAARAARLEAARQAARQMEAERKKALEEAARQARAAAEKDAASASAPAARLVPGIEPPPPDPDPVLTLPRRTIKPDDPLSDFHFDTPSVERF</sequence>
<evidence type="ECO:0000259" key="2">
    <source>
        <dbReference type="Pfam" id="PF05170"/>
    </source>
</evidence>
<dbReference type="InterPro" id="IPR052894">
    <property type="entry name" value="AsmA-related"/>
</dbReference>
<dbReference type="Pfam" id="PF05170">
    <property type="entry name" value="AsmA"/>
    <property type="match status" value="1"/>
</dbReference>
<feature type="region of interest" description="Disordered" evidence="1">
    <location>
        <begin position="320"/>
        <end position="351"/>
    </location>
</feature>
<dbReference type="PANTHER" id="PTHR30441">
    <property type="entry name" value="DUF748 DOMAIN-CONTAINING PROTEIN"/>
    <property type="match status" value="1"/>
</dbReference>
<comment type="caution">
    <text evidence="3">The sequence shown here is derived from an EMBL/GenBank/DDBJ whole genome shotgun (WGS) entry which is preliminary data.</text>
</comment>
<dbReference type="PIRSF" id="PIRSF034039">
    <property type="entry name" value="UCP034039"/>
    <property type="match status" value="1"/>
</dbReference>
<dbReference type="PANTHER" id="PTHR30441:SF4">
    <property type="entry name" value="PROTEIN ASMA"/>
    <property type="match status" value="1"/>
</dbReference>
<gene>
    <name evidence="3" type="ORF">KY465_01215</name>
</gene>
<feature type="compositionally biased region" description="Basic and acidic residues" evidence="1">
    <location>
        <begin position="1237"/>
        <end position="1260"/>
    </location>
</feature>
<feature type="region of interest" description="Disordered" evidence="1">
    <location>
        <begin position="1176"/>
        <end position="1311"/>
    </location>
</feature>
<evidence type="ECO:0000256" key="1">
    <source>
        <dbReference type="SAM" id="MobiDB-lite"/>
    </source>
</evidence>
<feature type="domain" description="AsmA" evidence="2">
    <location>
        <begin position="2"/>
        <end position="148"/>
    </location>
</feature>
<protein>
    <submittedName>
        <fullName evidence="3">AsmA family protein</fullName>
    </submittedName>
</protein>
<proteinExistence type="predicted"/>
<organism evidence="3 4">
    <name type="scientific">Pseudohoeflea coraliihabitans</name>
    <dbReference type="NCBI Taxonomy" id="2860393"/>
    <lineage>
        <taxon>Bacteria</taxon>
        <taxon>Pseudomonadati</taxon>
        <taxon>Pseudomonadota</taxon>
        <taxon>Alphaproteobacteria</taxon>
        <taxon>Hyphomicrobiales</taxon>
        <taxon>Rhizobiaceae</taxon>
        <taxon>Pseudohoeflea</taxon>
    </lineage>
</organism>
<feature type="compositionally biased region" description="Basic and acidic residues" evidence="1">
    <location>
        <begin position="1292"/>
        <end position="1311"/>
    </location>
</feature>
<dbReference type="EMBL" id="JAHWQX010000001">
    <property type="protein sequence ID" value="MBW3095891.1"/>
    <property type="molecule type" value="Genomic_DNA"/>
</dbReference>
<evidence type="ECO:0000313" key="3">
    <source>
        <dbReference type="EMBL" id="MBW3095891.1"/>
    </source>
</evidence>